<protein>
    <submittedName>
        <fullName evidence="2">Uncharacterized protein</fullName>
    </submittedName>
</protein>
<accession>A0A401GF71</accession>
<reference evidence="2 3" key="1">
    <citation type="journal article" date="2018" name="Sci. Rep.">
        <title>Genome sequence of the cauliflower mushroom Sparassis crispa (Hanabiratake) and its association with beneficial usage.</title>
        <authorList>
            <person name="Kiyama R."/>
            <person name="Furutani Y."/>
            <person name="Kawaguchi K."/>
            <person name="Nakanishi T."/>
        </authorList>
    </citation>
    <scope>NUCLEOTIDE SEQUENCE [LARGE SCALE GENOMIC DNA]</scope>
</reference>
<feature type="region of interest" description="Disordered" evidence="1">
    <location>
        <begin position="1"/>
        <end position="24"/>
    </location>
</feature>
<gene>
    <name evidence="2" type="ORF">SCP_0305570</name>
</gene>
<evidence type="ECO:0000313" key="3">
    <source>
        <dbReference type="Proteomes" id="UP000287166"/>
    </source>
</evidence>
<proteinExistence type="predicted"/>
<dbReference type="AlphaFoldDB" id="A0A401GF71"/>
<comment type="caution">
    <text evidence="2">The sequence shown here is derived from an EMBL/GenBank/DDBJ whole genome shotgun (WGS) entry which is preliminary data.</text>
</comment>
<sequence length="149" mass="15473">MIQNYHGSGTASPHPPEVTDRQSSIVSSTSSAQLFFPTVGHGSFIEPQPLAELAATERVSSAACLEVTPELQTLPQPDPDATSPLAEPVTDVTFCARFASLPFTVRDLSRTVPAVLGALGAEHFVGGVGSEGEGEGEGEVLLFSAPSPR</sequence>
<organism evidence="2 3">
    <name type="scientific">Sparassis crispa</name>
    <dbReference type="NCBI Taxonomy" id="139825"/>
    <lineage>
        <taxon>Eukaryota</taxon>
        <taxon>Fungi</taxon>
        <taxon>Dikarya</taxon>
        <taxon>Basidiomycota</taxon>
        <taxon>Agaricomycotina</taxon>
        <taxon>Agaricomycetes</taxon>
        <taxon>Polyporales</taxon>
        <taxon>Sparassidaceae</taxon>
        <taxon>Sparassis</taxon>
    </lineage>
</organism>
<evidence type="ECO:0000313" key="2">
    <source>
        <dbReference type="EMBL" id="GBE80837.1"/>
    </source>
</evidence>
<evidence type="ECO:0000256" key="1">
    <source>
        <dbReference type="SAM" id="MobiDB-lite"/>
    </source>
</evidence>
<name>A0A401GF71_9APHY</name>
<feature type="compositionally biased region" description="Polar residues" evidence="1">
    <location>
        <begin position="1"/>
        <end position="11"/>
    </location>
</feature>
<dbReference type="RefSeq" id="XP_027611750.1">
    <property type="nucleotide sequence ID" value="XM_027755949.1"/>
</dbReference>
<dbReference type="Proteomes" id="UP000287166">
    <property type="component" value="Unassembled WGS sequence"/>
</dbReference>
<dbReference type="InParanoid" id="A0A401GF71"/>
<dbReference type="GeneID" id="38777754"/>
<dbReference type="EMBL" id="BFAD01000003">
    <property type="protein sequence ID" value="GBE80837.1"/>
    <property type="molecule type" value="Genomic_DNA"/>
</dbReference>
<keyword evidence="3" id="KW-1185">Reference proteome</keyword>
<feature type="region of interest" description="Disordered" evidence="1">
    <location>
        <begin position="129"/>
        <end position="149"/>
    </location>
</feature>